<dbReference type="InterPro" id="IPR036117">
    <property type="entry name" value="DhaL_dom_sf"/>
</dbReference>
<dbReference type="SUPFAM" id="SSF101473">
    <property type="entry name" value="DhaL-like"/>
    <property type="match status" value="1"/>
</dbReference>
<sequence>MTSNDHAAAQGEALLRSYASAVEDAHADLTRMDRLAGDGDFGDNLRAGMRLVVRRLDAGAGTAALQTAADVFLDEVGGTSGPLFGLLFSELARAAAAQPDPTSAWREGLAAGLSAIQRVGEAEPGDRTLVDALAPAVDALAGGTLADAATAAVDGARATASLRARRGRASYVGDRGAGVMDPGAVAVAVLLLVAARELEPGAAGQLIGPDALTAG</sequence>
<evidence type="ECO:0000313" key="4">
    <source>
        <dbReference type="EMBL" id="MVA76309.1"/>
    </source>
</evidence>
<comment type="caution">
    <text evidence="4">The sequence shown here is derived from an EMBL/GenBank/DDBJ whole genome shotgun (WGS) entry which is preliminary data.</text>
</comment>
<dbReference type="InterPro" id="IPR050861">
    <property type="entry name" value="Dihydroxyacetone_Kinase"/>
</dbReference>
<organism evidence="4 5">
    <name type="scientific">Auraticoccus cholistanensis</name>
    <dbReference type="NCBI Taxonomy" id="2656650"/>
    <lineage>
        <taxon>Bacteria</taxon>
        <taxon>Bacillati</taxon>
        <taxon>Actinomycetota</taxon>
        <taxon>Actinomycetes</taxon>
        <taxon>Propionibacteriales</taxon>
        <taxon>Propionibacteriaceae</taxon>
        <taxon>Auraticoccus</taxon>
    </lineage>
</organism>
<dbReference type="RefSeq" id="WP_156609679.1">
    <property type="nucleotide sequence ID" value="NZ_WPCU01000005.1"/>
</dbReference>
<dbReference type="Pfam" id="PF02734">
    <property type="entry name" value="Dak2"/>
    <property type="match status" value="1"/>
</dbReference>
<dbReference type="GO" id="GO:0005829">
    <property type="term" value="C:cytosol"/>
    <property type="evidence" value="ECO:0007669"/>
    <property type="project" value="TreeGrafter"/>
</dbReference>
<evidence type="ECO:0000259" key="3">
    <source>
        <dbReference type="PROSITE" id="PS51480"/>
    </source>
</evidence>
<dbReference type="SMART" id="SM01120">
    <property type="entry name" value="Dak2"/>
    <property type="match status" value="1"/>
</dbReference>
<dbReference type="Proteomes" id="UP000435304">
    <property type="component" value="Unassembled WGS sequence"/>
</dbReference>
<accession>A0A6A9V0V4</accession>
<gene>
    <name evidence="4" type="ORF">GC722_09775</name>
</gene>
<feature type="domain" description="DhaL" evidence="3">
    <location>
        <begin position="9"/>
        <end position="196"/>
    </location>
</feature>
<dbReference type="PROSITE" id="PS51480">
    <property type="entry name" value="DHAL"/>
    <property type="match status" value="1"/>
</dbReference>
<evidence type="ECO:0000313" key="5">
    <source>
        <dbReference type="Proteomes" id="UP000435304"/>
    </source>
</evidence>
<dbReference type="PANTHER" id="PTHR28629:SF4">
    <property type="entry name" value="TRIOKINASE_FMN CYCLASE"/>
    <property type="match status" value="1"/>
</dbReference>
<protein>
    <submittedName>
        <fullName evidence="4">DAK2 domain-containing protein</fullName>
    </submittedName>
</protein>
<keyword evidence="5" id="KW-1185">Reference proteome</keyword>
<keyword evidence="2" id="KW-0418">Kinase</keyword>
<dbReference type="FunFam" id="1.25.40.340:FF:000002">
    <property type="entry name" value="Dihydroxyacetone kinase, L subunit"/>
    <property type="match status" value="1"/>
</dbReference>
<keyword evidence="1" id="KW-0808">Transferase</keyword>
<reference evidence="4 5" key="1">
    <citation type="submission" date="2019-12" db="EMBL/GenBank/DDBJ databases">
        <title>Auraticoccus cholistani sp. nov., an actinomycete isolated from soil of Cholistan desert.</title>
        <authorList>
            <person name="Cheema M.T."/>
        </authorList>
    </citation>
    <scope>NUCLEOTIDE SEQUENCE [LARGE SCALE GENOMIC DNA]</scope>
    <source>
        <strain evidence="4 5">F435</strain>
    </source>
</reference>
<evidence type="ECO:0000256" key="1">
    <source>
        <dbReference type="ARBA" id="ARBA00022679"/>
    </source>
</evidence>
<name>A0A6A9V0V4_9ACTN</name>
<proteinExistence type="predicted"/>
<dbReference type="GO" id="GO:0019563">
    <property type="term" value="P:glycerol catabolic process"/>
    <property type="evidence" value="ECO:0007669"/>
    <property type="project" value="TreeGrafter"/>
</dbReference>
<evidence type="ECO:0000256" key="2">
    <source>
        <dbReference type="ARBA" id="ARBA00022777"/>
    </source>
</evidence>
<dbReference type="GO" id="GO:0004371">
    <property type="term" value="F:glycerone kinase activity"/>
    <property type="evidence" value="ECO:0007669"/>
    <property type="project" value="InterPro"/>
</dbReference>
<dbReference type="Gene3D" id="1.25.40.340">
    <property type="match status" value="1"/>
</dbReference>
<dbReference type="PANTHER" id="PTHR28629">
    <property type="entry name" value="TRIOKINASE/FMN CYCLASE"/>
    <property type="match status" value="1"/>
</dbReference>
<dbReference type="AlphaFoldDB" id="A0A6A9V0V4"/>
<dbReference type="EMBL" id="WPCU01000005">
    <property type="protein sequence ID" value="MVA76309.1"/>
    <property type="molecule type" value="Genomic_DNA"/>
</dbReference>
<dbReference type="InterPro" id="IPR004007">
    <property type="entry name" value="DhaL_dom"/>
</dbReference>